<keyword evidence="2" id="KW-1185">Reference proteome</keyword>
<dbReference type="Pfam" id="PF22558">
    <property type="entry name" value="REase-ARP"/>
    <property type="match status" value="1"/>
</dbReference>
<dbReference type="InterPro" id="IPR054333">
    <property type="entry name" value="REase-ARP-assoc"/>
</dbReference>
<evidence type="ECO:0000313" key="2">
    <source>
        <dbReference type="Proteomes" id="UP000198866"/>
    </source>
</evidence>
<dbReference type="EMBL" id="FNYE01000061">
    <property type="protein sequence ID" value="SEK12869.1"/>
    <property type="molecule type" value="Genomic_DNA"/>
</dbReference>
<gene>
    <name evidence="1" type="ORF">SAMN05192539_106127</name>
</gene>
<sequence length="296" mass="33382">MRKSPLAEILDLQRSWANSLGKHVAENGYVASVTENLWKPLSPEAMAAFEDGKGSELRDSERGPAKMRALRSSSALCVNVFDYWSGRDCRPLMTALGLEQADDILRFEARYPTKLSLTNTTNSPPHLDVAIRLCSGVTAGVESKFTEWLDRRQPEVDKPQQKKSFPKYLADGRVLWAEEDLPHCQSLVESIDAGTEHFTHLNAPQLLKHALGLGTQCGRQFSLYYLYYDWPCAQAFIHRDEIARFDANVGAEIRFVALTYQELFKRISEGASDADNAYLGYLGRRYFFGHHPAIFG</sequence>
<accession>A0A1H7EG42</accession>
<name>A0A1H7EG42_9BURK</name>
<dbReference type="Proteomes" id="UP000198866">
    <property type="component" value="Unassembled WGS sequence"/>
</dbReference>
<evidence type="ECO:0000313" key="1">
    <source>
        <dbReference type="EMBL" id="SEK12869.1"/>
    </source>
</evidence>
<reference evidence="2" key="1">
    <citation type="submission" date="2016-10" db="EMBL/GenBank/DDBJ databases">
        <authorList>
            <person name="Varghese N."/>
            <person name="Submissions S."/>
        </authorList>
    </citation>
    <scope>NUCLEOTIDE SEQUENCE [LARGE SCALE GENOMIC DNA]</scope>
    <source>
        <strain evidence="2">LMG 26031</strain>
    </source>
</reference>
<dbReference type="AlphaFoldDB" id="A0A1H7EG42"/>
<protein>
    <submittedName>
        <fullName evidence="1">Uncharacterized protein</fullName>
    </submittedName>
</protein>
<proteinExistence type="predicted"/>
<organism evidence="1 2">
    <name type="scientific">Paraburkholderia diazotrophica</name>
    <dbReference type="NCBI Taxonomy" id="667676"/>
    <lineage>
        <taxon>Bacteria</taxon>
        <taxon>Pseudomonadati</taxon>
        <taxon>Pseudomonadota</taxon>
        <taxon>Betaproteobacteria</taxon>
        <taxon>Burkholderiales</taxon>
        <taxon>Burkholderiaceae</taxon>
        <taxon>Paraburkholderia</taxon>
    </lineage>
</organism>
<dbReference type="STRING" id="667676.SAMN05192539_106127"/>